<dbReference type="AlphaFoldDB" id="A0A0R1H044"/>
<dbReference type="RefSeq" id="WP_020089203.1">
    <property type="nucleotide sequence ID" value="NZ_AZCZ01000014.1"/>
</dbReference>
<reference evidence="2 3" key="1">
    <citation type="journal article" date="2015" name="Genome Announc.">
        <title>Expanding the biotechnology potential of lactobacilli through comparative genomics of 213 strains and associated genera.</title>
        <authorList>
            <person name="Sun Z."/>
            <person name="Harris H.M."/>
            <person name="McCann A."/>
            <person name="Guo C."/>
            <person name="Argimon S."/>
            <person name="Zhang W."/>
            <person name="Yang X."/>
            <person name="Jeffery I.B."/>
            <person name="Cooney J.C."/>
            <person name="Kagawa T.F."/>
            <person name="Liu W."/>
            <person name="Song Y."/>
            <person name="Salvetti E."/>
            <person name="Wrobel A."/>
            <person name="Rasinkangas P."/>
            <person name="Parkhill J."/>
            <person name="Rea M.C."/>
            <person name="O'Sullivan O."/>
            <person name="Ritari J."/>
            <person name="Douillard F.P."/>
            <person name="Paul Ross R."/>
            <person name="Yang R."/>
            <person name="Briner A.E."/>
            <person name="Felis G.E."/>
            <person name="de Vos W.M."/>
            <person name="Barrangou R."/>
            <person name="Klaenhammer T.R."/>
            <person name="Caufield P.W."/>
            <person name="Cui Y."/>
            <person name="Zhang H."/>
            <person name="O'Toole P.W."/>
        </authorList>
    </citation>
    <scope>NUCLEOTIDE SEQUENCE [LARGE SCALE GENOMIC DNA]</scope>
    <source>
        <strain evidence="2 3">ATCC 53295</strain>
    </source>
</reference>
<accession>A0A0R1H044</accession>
<comment type="caution">
    <text evidence="2">The sequence shown here is derived from an EMBL/GenBank/DDBJ whole genome shotgun (WGS) entry which is preliminary data.</text>
</comment>
<dbReference type="STRING" id="357278.IV61_GL000404"/>
<dbReference type="OrthoDB" id="3232508at2"/>
<keyword evidence="1" id="KW-0472">Membrane</keyword>
<proteinExistence type="predicted"/>
<gene>
    <name evidence="2" type="ORF">FD07_GL000416</name>
</gene>
<keyword evidence="1" id="KW-0812">Transmembrane</keyword>
<feature type="transmembrane region" description="Helical" evidence="1">
    <location>
        <begin position="51"/>
        <end position="70"/>
    </location>
</feature>
<keyword evidence="3" id="KW-1185">Reference proteome</keyword>
<dbReference type="EMBL" id="AZCZ01000014">
    <property type="protein sequence ID" value="KRK36993.1"/>
    <property type="molecule type" value="Genomic_DNA"/>
</dbReference>
<feature type="transmembrane region" description="Helical" evidence="1">
    <location>
        <begin position="21"/>
        <end position="39"/>
    </location>
</feature>
<evidence type="ECO:0008006" key="4">
    <source>
        <dbReference type="Google" id="ProtNLM"/>
    </source>
</evidence>
<name>A0A0R1H044_9LACO</name>
<dbReference type="GeneID" id="97415500"/>
<dbReference type="Pfam" id="PF11694">
    <property type="entry name" value="DUF3290"/>
    <property type="match status" value="1"/>
</dbReference>
<dbReference type="InterPro" id="IPR021707">
    <property type="entry name" value="DUF3290"/>
</dbReference>
<organism evidence="2 3">
    <name type="scientific">Levilactobacillus parabrevis ATCC 53295</name>
    <dbReference type="NCBI Taxonomy" id="1267003"/>
    <lineage>
        <taxon>Bacteria</taxon>
        <taxon>Bacillati</taxon>
        <taxon>Bacillota</taxon>
        <taxon>Bacilli</taxon>
        <taxon>Lactobacillales</taxon>
        <taxon>Lactobacillaceae</taxon>
        <taxon>Levilactobacillus</taxon>
    </lineage>
</organism>
<keyword evidence="1" id="KW-1133">Transmembrane helix</keyword>
<dbReference type="Proteomes" id="UP000051176">
    <property type="component" value="Unassembled WGS sequence"/>
</dbReference>
<evidence type="ECO:0000256" key="1">
    <source>
        <dbReference type="SAM" id="Phobius"/>
    </source>
</evidence>
<evidence type="ECO:0000313" key="2">
    <source>
        <dbReference type="EMBL" id="KRK36993.1"/>
    </source>
</evidence>
<dbReference type="eggNOG" id="ENOG50341TS">
    <property type="taxonomic scope" value="Bacteria"/>
</dbReference>
<evidence type="ECO:0000313" key="3">
    <source>
        <dbReference type="Proteomes" id="UP000051176"/>
    </source>
</evidence>
<sequence>MTFYTYSYLTTHHSTWQYARIGLLIALLIVFIGLFVHYLRNQWNVKYKDLSIITATLLLLVLGLQINSLVSLQSATKQTGQITATVQQVAKQLKVKPGKLSINATTTGSDLLVKSPKGYYRLDYNSDGSAFVLEKITLENPEITLVKE</sequence>
<protein>
    <recommendedName>
        <fullName evidence="4">DUF3290 domain-containing protein</fullName>
    </recommendedName>
</protein>
<dbReference type="PATRIC" id="fig|1267003.4.peg.451"/>